<evidence type="ECO:0000313" key="3">
    <source>
        <dbReference type="EMBL" id="MDO5970547.1"/>
    </source>
</evidence>
<protein>
    <submittedName>
        <fullName evidence="3">Glycosyltransferase</fullName>
        <ecNumber evidence="3">2.4.-.-</ecNumber>
    </submittedName>
</protein>
<dbReference type="PANTHER" id="PTHR12526:SF630">
    <property type="entry name" value="GLYCOSYLTRANSFERASE"/>
    <property type="match status" value="1"/>
</dbReference>
<dbReference type="Proteomes" id="UP001176883">
    <property type="component" value="Unassembled WGS sequence"/>
</dbReference>
<dbReference type="GO" id="GO:0016757">
    <property type="term" value="F:glycosyltransferase activity"/>
    <property type="evidence" value="ECO:0007669"/>
    <property type="project" value="UniProtKB-KW"/>
</dbReference>
<dbReference type="CDD" id="cd03811">
    <property type="entry name" value="GT4_GT28_WabH-like"/>
    <property type="match status" value="1"/>
</dbReference>
<reference evidence="3" key="1">
    <citation type="submission" date="2023-07" db="EMBL/GenBank/DDBJ databases">
        <title>Two novel species in the genus Flavivirga.</title>
        <authorList>
            <person name="Kwon K."/>
        </authorList>
    </citation>
    <scope>NUCLEOTIDE SEQUENCE</scope>
    <source>
        <strain evidence="3">KCTC 52353</strain>
    </source>
</reference>
<proteinExistence type="predicted"/>
<keyword evidence="4" id="KW-1185">Reference proteome</keyword>
<accession>A0ABT8WBM7</accession>
<name>A0ABT8WBM7_9FLAO</name>
<dbReference type="Gene3D" id="3.40.50.2000">
    <property type="entry name" value="Glycogen Phosphorylase B"/>
    <property type="match status" value="2"/>
</dbReference>
<feature type="domain" description="Glycosyltransferase subfamily 4-like N-terminal" evidence="2">
    <location>
        <begin position="12"/>
        <end position="145"/>
    </location>
</feature>
<dbReference type="SUPFAM" id="SSF53756">
    <property type="entry name" value="UDP-Glycosyltransferase/glycogen phosphorylase"/>
    <property type="match status" value="1"/>
</dbReference>
<evidence type="ECO:0000259" key="2">
    <source>
        <dbReference type="Pfam" id="PF13439"/>
    </source>
</evidence>
<feature type="domain" description="Glycosyl transferase family 1" evidence="1">
    <location>
        <begin position="166"/>
        <end position="326"/>
    </location>
</feature>
<sequence>MRVLQLIDSLQIGGAERTAVNYANYLVNDIEASFICASRKEGPLKQEIKPGIGYLFLNRKKVLDFKAVNKLHSFIKKNQIDIVHAHSTSYFFASLLKLRNRNVSIIWHDHNGNRILVSKSKNRVLIYCSYFFSKIITVNNDLKNWAEINTHCKKVYYLSNFSVLKKEEKQVTHLKGEAGKRLICVANLRHPKNHIFLFQVFKEVSKLIDGWSLHLVGKDFDDAYSNELKGYIREHNLNNIFFYGQIKDIHYVLNQSDIGVLTSSSEGFPLTLLEYGLAKLPVIATNVGYCNHAIRNENEGTLVEVDIKEFSKALLNYINNYDLRKSHGSMLYRNIATNYNVEKNIKALISIYEE</sequence>
<keyword evidence="3" id="KW-0328">Glycosyltransferase</keyword>
<dbReference type="Pfam" id="PF00534">
    <property type="entry name" value="Glycos_transf_1"/>
    <property type="match status" value="1"/>
</dbReference>
<dbReference type="EC" id="2.4.-.-" evidence="3"/>
<gene>
    <name evidence="3" type="ORF">Q4Q35_12085</name>
</gene>
<dbReference type="EMBL" id="JAUOEK010000120">
    <property type="protein sequence ID" value="MDO5970547.1"/>
    <property type="molecule type" value="Genomic_DNA"/>
</dbReference>
<comment type="caution">
    <text evidence="3">The sequence shown here is derived from an EMBL/GenBank/DDBJ whole genome shotgun (WGS) entry which is preliminary data.</text>
</comment>
<dbReference type="InterPro" id="IPR001296">
    <property type="entry name" value="Glyco_trans_1"/>
</dbReference>
<keyword evidence="3" id="KW-0808">Transferase</keyword>
<dbReference type="Pfam" id="PF13439">
    <property type="entry name" value="Glyco_transf_4"/>
    <property type="match status" value="1"/>
</dbReference>
<evidence type="ECO:0000313" key="4">
    <source>
        <dbReference type="Proteomes" id="UP001176883"/>
    </source>
</evidence>
<dbReference type="PANTHER" id="PTHR12526">
    <property type="entry name" value="GLYCOSYLTRANSFERASE"/>
    <property type="match status" value="1"/>
</dbReference>
<evidence type="ECO:0000259" key="1">
    <source>
        <dbReference type="Pfam" id="PF00534"/>
    </source>
</evidence>
<organism evidence="3 4">
    <name type="scientific">Flavivirga aquimarina</name>
    <dbReference type="NCBI Taxonomy" id="2027862"/>
    <lineage>
        <taxon>Bacteria</taxon>
        <taxon>Pseudomonadati</taxon>
        <taxon>Bacteroidota</taxon>
        <taxon>Flavobacteriia</taxon>
        <taxon>Flavobacteriales</taxon>
        <taxon>Flavobacteriaceae</taxon>
        <taxon>Flavivirga</taxon>
    </lineage>
</organism>
<dbReference type="InterPro" id="IPR028098">
    <property type="entry name" value="Glyco_trans_4-like_N"/>
</dbReference>